<accession>A0A2U8QR64</accession>
<feature type="chain" id="PRO_5015863102" description="DUF306 domain-containing protein" evidence="1">
    <location>
        <begin position="21"/>
        <end position="255"/>
    </location>
</feature>
<evidence type="ECO:0000313" key="4">
    <source>
        <dbReference type="Proteomes" id="UP000245429"/>
    </source>
</evidence>
<dbReference type="Proteomes" id="UP000245429">
    <property type="component" value="Chromosome"/>
</dbReference>
<dbReference type="Gene3D" id="2.40.128.270">
    <property type="match status" value="1"/>
</dbReference>
<organism evidence="3 4">
    <name type="scientific">Flavobacterium sediminis</name>
    <dbReference type="NCBI Taxonomy" id="2201181"/>
    <lineage>
        <taxon>Bacteria</taxon>
        <taxon>Pseudomonadati</taxon>
        <taxon>Bacteroidota</taxon>
        <taxon>Flavobacteriia</taxon>
        <taxon>Flavobacteriales</taxon>
        <taxon>Flavobacteriaceae</taxon>
        <taxon>Flavobacterium</taxon>
    </lineage>
</organism>
<evidence type="ECO:0000313" key="3">
    <source>
        <dbReference type="EMBL" id="AWM12599.1"/>
    </source>
</evidence>
<proteinExistence type="predicted"/>
<feature type="domain" description="DUF306" evidence="2">
    <location>
        <begin position="149"/>
        <end position="252"/>
    </location>
</feature>
<feature type="signal peptide" evidence="1">
    <location>
        <begin position="1"/>
        <end position="20"/>
    </location>
</feature>
<evidence type="ECO:0000259" key="2">
    <source>
        <dbReference type="Pfam" id="PF03724"/>
    </source>
</evidence>
<dbReference type="PANTHER" id="PTHR35535">
    <property type="entry name" value="HEAT SHOCK PROTEIN HSLJ"/>
    <property type="match status" value="1"/>
</dbReference>
<dbReference type="KEGG" id="fse:DI487_01065"/>
<evidence type="ECO:0000256" key="1">
    <source>
        <dbReference type="SAM" id="SignalP"/>
    </source>
</evidence>
<dbReference type="PANTHER" id="PTHR35535:SF1">
    <property type="entry name" value="HEAT SHOCK PROTEIN HSLJ"/>
    <property type="match status" value="1"/>
</dbReference>
<dbReference type="EMBL" id="CP029463">
    <property type="protein sequence ID" value="AWM12599.1"/>
    <property type="molecule type" value="Genomic_DNA"/>
</dbReference>
<gene>
    <name evidence="3" type="ORF">DI487_01065</name>
</gene>
<name>A0A2U8QR64_9FLAO</name>
<dbReference type="Pfam" id="PF03724">
    <property type="entry name" value="META"/>
    <property type="match status" value="1"/>
</dbReference>
<dbReference type="InterPro" id="IPR005184">
    <property type="entry name" value="DUF306_Meta_HslJ"/>
</dbReference>
<reference evidence="3 4" key="1">
    <citation type="submission" date="2018-05" db="EMBL/GenBank/DDBJ databases">
        <title>Flavobacterium sp. MEBiC07310.</title>
        <authorList>
            <person name="Baek K."/>
        </authorList>
    </citation>
    <scope>NUCLEOTIDE SEQUENCE [LARGE SCALE GENOMIC DNA]</scope>
    <source>
        <strain evidence="3 4">MEBiC07310</strain>
    </source>
</reference>
<sequence>MKKISVLFFFILFLSCKSSKDTNLSAQENLSKAQTTPENMEFMTDYFSGNGTEPFWSIRFSTKNILFLSLSDTIAIPYTAPKVSKNTSIYSFKDKMLSFKVTLTDENCVNQMSGKEYPNSVTIEYQKNGEPKQSLNGCGRYIIDYKLLGTWKLQKMNDQILTEADFDNFPQLEIKNDENYFYGSTGCNRMNGAMLYENEKLSFKNIITTRKMCLKSAENETTFLTLLQQVDEYSISDATLNLKSNGKTILSFTKS</sequence>
<dbReference type="AlphaFoldDB" id="A0A2U8QR64"/>
<dbReference type="RefSeq" id="WP_109568008.1">
    <property type="nucleotide sequence ID" value="NZ_CP029463.1"/>
</dbReference>
<dbReference type="InterPro" id="IPR053147">
    <property type="entry name" value="Hsp_HslJ-like"/>
</dbReference>
<keyword evidence="1" id="KW-0732">Signal</keyword>
<dbReference type="PROSITE" id="PS51257">
    <property type="entry name" value="PROKAR_LIPOPROTEIN"/>
    <property type="match status" value="1"/>
</dbReference>
<protein>
    <recommendedName>
        <fullName evidence="2">DUF306 domain-containing protein</fullName>
    </recommendedName>
</protein>
<dbReference type="InterPro" id="IPR038670">
    <property type="entry name" value="HslJ-like_sf"/>
</dbReference>
<dbReference type="OrthoDB" id="5348860at2"/>
<keyword evidence="4" id="KW-1185">Reference proteome</keyword>